<keyword evidence="6 7" id="KW-0479">Metal-binding</keyword>
<dbReference type="PROSITE" id="PS00630">
    <property type="entry name" value="IMP_2"/>
    <property type="match status" value="1"/>
</dbReference>
<comment type="similarity">
    <text evidence="1 6">Belongs to the inositol monophosphatase superfamily. CysQ family.</text>
</comment>
<reference evidence="8 9" key="1">
    <citation type="submission" date="2014-05" db="EMBL/GenBank/DDBJ databases">
        <title>Draft Genome Sequence of Nitratireductor basaltis Strain UMTGB225, A Marine Bacterium Isolated from Green Barrel Tunicate.</title>
        <authorList>
            <person name="Gan H.Y."/>
        </authorList>
    </citation>
    <scope>NUCLEOTIDE SEQUENCE [LARGE SCALE GENOMIC DNA]</scope>
    <source>
        <strain evidence="8 9">UMTGB225</strain>
    </source>
</reference>
<feature type="binding site" evidence="6">
    <location>
        <position position="99"/>
    </location>
    <ligand>
        <name>Mg(2+)</name>
        <dbReference type="ChEBI" id="CHEBI:18420"/>
        <label>2</label>
    </ligand>
</feature>
<dbReference type="Proteomes" id="UP000053675">
    <property type="component" value="Unassembled WGS sequence"/>
</dbReference>
<dbReference type="InterPro" id="IPR006240">
    <property type="entry name" value="CysQ"/>
</dbReference>
<dbReference type="EC" id="3.1.3.7" evidence="6"/>
<dbReference type="InterPro" id="IPR020550">
    <property type="entry name" value="Inositol_monophosphatase_CS"/>
</dbReference>
<feature type="binding site" evidence="6">
    <location>
        <position position="101"/>
    </location>
    <ligand>
        <name>Mg(2+)</name>
        <dbReference type="ChEBI" id="CHEBI:18420"/>
        <label>1</label>
    </ligand>
</feature>
<name>A0A084UCM8_9HYPH</name>
<dbReference type="PANTHER" id="PTHR43028">
    <property type="entry name" value="3'(2'),5'-BISPHOSPHATE NUCLEOTIDASE 1"/>
    <property type="match status" value="1"/>
</dbReference>
<feature type="binding site" evidence="6">
    <location>
        <position position="102"/>
    </location>
    <ligand>
        <name>Mg(2+)</name>
        <dbReference type="ChEBI" id="CHEBI:18420"/>
        <label>2</label>
    </ligand>
</feature>
<feature type="binding site" evidence="6">
    <location>
        <position position="79"/>
    </location>
    <ligand>
        <name>Mg(2+)</name>
        <dbReference type="ChEBI" id="CHEBI:18420"/>
        <label>1</label>
    </ligand>
</feature>
<dbReference type="PATRIC" id="fig|472175.3.peg.1762"/>
<comment type="subcellular location">
    <subcellularLocation>
        <location evidence="6">Cell inner membrane</location>
        <topology evidence="6">Peripheral membrane protein</topology>
        <orientation evidence="6">Cytoplasmic side</orientation>
    </subcellularLocation>
</comment>
<evidence type="ECO:0000256" key="2">
    <source>
        <dbReference type="ARBA" id="ARBA00022475"/>
    </source>
</evidence>
<dbReference type="STRING" id="472175.EL18_01753"/>
<evidence type="ECO:0000256" key="1">
    <source>
        <dbReference type="ARBA" id="ARBA00005289"/>
    </source>
</evidence>
<feature type="binding site" evidence="6">
    <location>
        <position position="227"/>
    </location>
    <ligand>
        <name>Mg(2+)</name>
        <dbReference type="ChEBI" id="CHEBI:18420"/>
        <label>2</label>
    </ligand>
</feature>
<feature type="binding site" evidence="6">
    <location>
        <position position="79"/>
    </location>
    <ligand>
        <name>substrate</name>
    </ligand>
</feature>
<feature type="binding site" evidence="7">
    <location>
        <position position="101"/>
    </location>
    <ligand>
        <name>Mg(2+)</name>
        <dbReference type="ChEBI" id="CHEBI:18420"/>
        <label>1</label>
        <note>catalytic</note>
    </ligand>
</feature>
<dbReference type="PRINTS" id="PR00377">
    <property type="entry name" value="IMPHPHTASES"/>
</dbReference>
<keyword evidence="2 6" id="KW-1003">Cell membrane</keyword>
<dbReference type="GO" id="GO:0005886">
    <property type="term" value="C:plasma membrane"/>
    <property type="evidence" value="ECO:0007669"/>
    <property type="project" value="UniProtKB-SubCell"/>
</dbReference>
<dbReference type="PANTHER" id="PTHR43028:SF5">
    <property type="entry name" value="3'(2'),5'-BISPHOSPHATE NUCLEOTIDASE 1"/>
    <property type="match status" value="1"/>
</dbReference>
<gene>
    <name evidence="6" type="primary">cysQ</name>
    <name evidence="8" type="ORF">EL18_01753</name>
</gene>
<dbReference type="CDD" id="cd01638">
    <property type="entry name" value="CysQ"/>
    <property type="match status" value="1"/>
</dbReference>
<dbReference type="GO" id="GO:0000287">
    <property type="term" value="F:magnesium ion binding"/>
    <property type="evidence" value="ECO:0007669"/>
    <property type="project" value="UniProtKB-UniRule"/>
</dbReference>
<feature type="binding site" evidence="7">
    <location>
        <position position="102"/>
    </location>
    <ligand>
        <name>Mg(2+)</name>
        <dbReference type="ChEBI" id="CHEBI:18420"/>
        <label>1</label>
        <note>catalytic</note>
    </ligand>
</feature>
<dbReference type="AlphaFoldDB" id="A0A084UCM8"/>
<keyword evidence="5 6" id="KW-0472">Membrane</keyword>
<evidence type="ECO:0000256" key="5">
    <source>
        <dbReference type="ARBA" id="ARBA00023136"/>
    </source>
</evidence>
<dbReference type="eggNOG" id="COG1218">
    <property type="taxonomic scope" value="Bacteria"/>
</dbReference>
<sequence length="277" mass="29158">MLTETLKPAHAPHDDGALVALFEAIAIEAGTAIMDVREKGCAVEEKADASPVTIADRAAEAIILKQLAKELGATPCVSEEAASGGVIPACGEDGFLLVDPLDGTREFINQRPDFTVNIALVRKGVPEVGVVYAPARQTLWSGRPGSAEKAKIEDGRIISREAIQVREAPNPPVIVASRSHLTPETESFIARYPGATTVSVGSSLKFCLIAEGEADLYPRFGPTMQWDTAAGDAVLRAAGGRTTHEDGSLLAYGPKKGEGLEQFRNPNFVATGKAAKA</sequence>
<keyword evidence="3 6" id="KW-0997">Cell inner membrane</keyword>
<accession>A0A084UCM8</accession>
<dbReference type="GO" id="GO:0000103">
    <property type="term" value="P:sulfate assimilation"/>
    <property type="evidence" value="ECO:0007669"/>
    <property type="project" value="TreeGrafter"/>
</dbReference>
<evidence type="ECO:0000256" key="6">
    <source>
        <dbReference type="HAMAP-Rule" id="MF_02095"/>
    </source>
</evidence>
<feature type="binding site" evidence="7">
    <location>
        <position position="79"/>
    </location>
    <ligand>
        <name>Mg(2+)</name>
        <dbReference type="ChEBI" id="CHEBI:18420"/>
        <label>1</label>
        <note>catalytic</note>
    </ligand>
</feature>
<comment type="caution">
    <text evidence="8">The sequence shown here is derived from an EMBL/GenBank/DDBJ whole genome shotgun (WGS) entry which is preliminary data.</text>
</comment>
<dbReference type="GO" id="GO:0046854">
    <property type="term" value="P:phosphatidylinositol phosphate biosynthetic process"/>
    <property type="evidence" value="ECO:0007669"/>
    <property type="project" value="InterPro"/>
</dbReference>
<dbReference type="Pfam" id="PF00459">
    <property type="entry name" value="Inositol_P"/>
    <property type="match status" value="1"/>
</dbReference>
<evidence type="ECO:0000256" key="7">
    <source>
        <dbReference type="PIRSR" id="PIRSR600760-2"/>
    </source>
</evidence>
<feature type="binding site" evidence="7">
    <location>
        <position position="99"/>
    </location>
    <ligand>
        <name>Mg(2+)</name>
        <dbReference type="ChEBI" id="CHEBI:18420"/>
        <label>1</label>
        <note>catalytic</note>
    </ligand>
</feature>
<evidence type="ECO:0000313" key="8">
    <source>
        <dbReference type="EMBL" id="KFB10714.1"/>
    </source>
</evidence>
<feature type="binding site" evidence="7">
    <location>
        <position position="227"/>
    </location>
    <ligand>
        <name>Mg(2+)</name>
        <dbReference type="ChEBI" id="CHEBI:18420"/>
        <label>1</label>
        <note>catalytic</note>
    </ligand>
</feature>
<dbReference type="Gene3D" id="3.40.190.80">
    <property type="match status" value="1"/>
</dbReference>
<dbReference type="NCBIfam" id="TIGR01331">
    <property type="entry name" value="bisphos_cysQ"/>
    <property type="match status" value="1"/>
</dbReference>
<evidence type="ECO:0000256" key="3">
    <source>
        <dbReference type="ARBA" id="ARBA00022519"/>
    </source>
</evidence>
<proteinExistence type="inferred from homology"/>
<protein>
    <recommendedName>
        <fullName evidence="6">3'(2'),5'-bisphosphate nucleotidase CysQ</fullName>
        <ecNumber evidence="6">3.1.3.7</ecNumber>
    </recommendedName>
    <alternativeName>
        <fullName evidence="6">3'(2'),5-bisphosphonucleoside 3'(2')-phosphohydrolase</fullName>
    </alternativeName>
    <alternativeName>
        <fullName evidence="6">3'-phosphoadenosine 5'-phosphate phosphatase</fullName>
        <shortName evidence="6">PAP phosphatase</shortName>
    </alternativeName>
</protein>
<evidence type="ECO:0000256" key="4">
    <source>
        <dbReference type="ARBA" id="ARBA00022801"/>
    </source>
</evidence>
<organism evidence="8 9">
    <name type="scientific">Nitratireductor basaltis</name>
    <dbReference type="NCBI Taxonomy" id="472175"/>
    <lineage>
        <taxon>Bacteria</taxon>
        <taxon>Pseudomonadati</taxon>
        <taxon>Pseudomonadota</taxon>
        <taxon>Alphaproteobacteria</taxon>
        <taxon>Hyphomicrobiales</taxon>
        <taxon>Phyllobacteriaceae</taxon>
        <taxon>Nitratireductor</taxon>
    </lineage>
</organism>
<dbReference type="InterPro" id="IPR050725">
    <property type="entry name" value="CysQ/Inositol_MonoPase"/>
</dbReference>
<keyword evidence="6 7" id="KW-0460">Magnesium</keyword>
<keyword evidence="4 6" id="KW-0378">Hydrolase</keyword>
<feature type="binding site" evidence="6">
    <location>
        <position position="227"/>
    </location>
    <ligand>
        <name>substrate</name>
    </ligand>
</feature>
<dbReference type="Gene3D" id="3.30.540.10">
    <property type="entry name" value="Fructose-1,6-Bisphosphatase, subunit A, domain 1"/>
    <property type="match status" value="1"/>
</dbReference>
<evidence type="ECO:0000313" key="9">
    <source>
        <dbReference type="Proteomes" id="UP000053675"/>
    </source>
</evidence>
<keyword evidence="9" id="KW-1185">Reference proteome</keyword>
<comment type="cofactor">
    <cofactor evidence="6 7">
        <name>Mg(2+)</name>
        <dbReference type="ChEBI" id="CHEBI:18420"/>
    </cofactor>
</comment>
<comment type="function">
    <text evidence="6">Converts adenosine-3',5'-bisphosphate (PAP) to AMP.</text>
</comment>
<dbReference type="GO" id="GO:0050427">
    <property type="term" value="P:3'-phosphoadenosine 5'-phosphosulfate metabolic process"/>
    <property type="evidence" value="ECO:0007669"/>
    <property type="project" value="TreeGrafter"/>
</dbReference>
<dbReference type="InterPro" id="IPR000760">
    <property type="entry name" value="Inositol_monophosphatase-like"/>
</dbReference>
<comment type="catalytic activity">
    <reaction evidence="6">
        <text>adenosine 3',5'-bisphosphate + H2O = AMP + phosphate</text>
        <dbReference type="Rhea" id="RHEA:10040"/>
        <dbReference type="ChEBI" id="CHEBI:15377"/>
        <dbReference type="ChEBI" id="CHEBI:43474"/>
        <dbReference type="ChEBI" id="CHEBI:58343"/>
        <dbReference type="ChEBI" id="CHEBI:456215"/>
        <dbReference type="EC" id="3.1.3.7"/>
    </reaction>
</comment>
<dbReference type="SUPFAM" id="SSF56655">
    <property type="entry name" value="Carbohydrate phosphatase"/>
    <property type="match status" value="1"/>
</dbReference>
<dbReference type="GO" id="GO:0008441">
    <property type="term" value="F:3'(2'),5'-bisphosphate nucleotidase activity"/>
    <property type="evidence" value="ECO:0007669"/>
    <property type="project" value="UniProtKB-UniRule"/>
</dbReference>
<feature type="binding site" evidence="6">
    <location>
        <position position="99"/>
    </location>
    <ligand>
        <name>Mg(2+)</name>
        <dbReference type="ChEBI" id="CHEBI:18420"/>
        <label>1</label>
    </ligand>
</feature>
<feature type="binding site" evidence="6">
    <location>
        <begin position="101"/>
        <end position="104"/>
    </location>
    <ligand>
        <name>substrate</name>
    </ligand>
</feature>
<dbReference type="HAMAP" id="MF_02095">
    <property type="entry name" value="CysQ"/>
    <property type="match status" value="1"/>
</dbReference>
<dbReference type="EMBL" id="JMQM01000001">
    <property type="protein sequence ID" value="KFB10714.1"/>
    <property type="molecule type" value="Genomic_DNA"/>
</dbReference>